<evidence type="ECO:0000313" key="4">
    <source>
        <dbReference type="EMBL" id="AMT81308.1"/>
    </source>
</evidence>
<dbReference type="SMR" id="A0A144J2E6"/>
<dbReference type="InterPro" id="IPR046373">
    <property type="entry name" value="Acyl-CoA_Oxase/DH_mid-dom_sf"/>
</dbReference>
<dbReference type="Gene3D" id="1.10.540.10">
    <property type="entry name" value="Acyl-CoA dehydrogenase/oxidase, N-terminal domain"/>
    <property type="match status" value="1"/>
</dbReference>
<dbReference type="InterPro" id="IPR009100">
    <property type="entry name" value="AcylCoA_DH/oxidase_NM_dom_sf"/>
</dbReference>
<protein>
    <submittedName>
        <fullName evidence="4">2-methyl-6-ethyl-4-monooxygenase oxygenase component</fullName>
    </submittedName>
</protein>
<organism evidence="4">
    <name type="scientific">Sphingobium baderi</name>
    <dbReference type="NCBI Taxonomy" id="1332080"/>
    <lineage>
        <taxon>Bacteria</taxon>
        <taxon>Pseudomonadati</taxon>
        <taxon>Pseudomonadota</taxon>
        <taxon>Alphaproteobacteria</taxon>
        <taxon>Sphingomonadales</taxon>
        <taxon>Sphingomonadaceae</taxon>
        <taxon>Sphingobium</taxon>
    </lineage>
</organism>
<dbReference type="InterPro" id="IPR013107">
    <property type="entry name" value="Acyl-CoA_DH_C"/>
</dbReference>
<evidence type="ECO:0000259" key="3">
    <source>
        <dbReference type="Pfam" id="PF08028"/>
    </source>
</evidence>
<dbReference type="GO" id="GO:0016627">
    <property type="term" value="F:oxidoreductase activity, acting on the CH-CH group of donors"/>
    <property type="evidence" value="ECO:0007669"/>
    <property type="project" value="InterPro"/>
</dbReference>
<gene>
    <name evidence="4" type="primary">meaX</name>
</gene>
<reference evidence="4" key="1">
    <citation type="submission" date="2015-10" db="EMBL/GenBank/DDBJ databases">
        <title>A Two-component Flavoprotein Monooxygenase System MeaXY Responsible for para-Hydroxylation of 2-Methyl-6-ethylaniline and 2,6-Diethylaniline in Sphingobium baderi DE-13.</title>
        <authorList>
            <person name="Cheng M."/>
            <person name="Meng Q."/>
            <person name="Yang Y."/>
            <person name="Chu C."/>
            <person name="Yan X."/>
            <person name="He J."/>
            <person name="Li S."/>
        </authorList>
    </citation>
    <scope>NUCLEOTIDE SEQUENCE</scope>
    <source>
        <strain evidence="4">DE-13</strain>
    </source>
</reference>
<dbReference type="AlphaFoldDB" id="A0A144J2E6"/>
<dbReference type="InterPro" id="IPR037069">
    <property type="entry name" value="AcylCoA_DH/ox_N_sf"/>
</dbReference>
<accession>A0A144J2E6</accession>
<evidence type="ECO:0000259" key="2">
    <source>
        <dbReference type="Pfam" id="PF02771"/>
    </source>
</evidence>
<keyword evidence="1" id="KW-0560">Oxidoreductase</keyword>
<keyword evidence="4" id="KW-0503">Monooxygenase</keyword>
<dbReference type="InterPro" id="IPR036250">
    <property type="entry name" value="AcylCo_DH-like_C"/>
</dbReference>
<dbReference type="SUPFAM" id="SSF47203">
    <property type="entry name" value="Acyl-CoA dehydrogenase C-terminal domain-like"/>
    <property type="match status" value="1"/>
</dbReference>
<sequence length="406" mass="44134">MTQAIDAGERVVSLDLETHGPEALIKRAAELVPLLRENAVRCHNERRIPSENLSAMRQAGLLRMSRPRRYGGHEAMVATKTAVFGELARGCGSTAWVTTLYEDAAFLISLFPDEVQDEVFADQDTLITATLIPAGKAQPQGEGFLVNGKWPFNTGCLDATYVVEPAVVELSKGAPEVCLFLMPYSELVIEDDWSPVGLRGTGSNSVRAKDVYVRPERMLRLADVMRGIYGTKLNKGPLYRVPPIPYIVSSAGGTFPGLAQSAFELVTERLVGRPITYTLYTDRAQAPVTHLQLGEAALKIKAANHLMTEVADRLDRRALNNEALTPDEGPMIWGIIGYTSRIYAEVIESLRQMSGASALSETSAIQAVARNAQALATHAMLIPTTGIEHYGRAICGLPPNTPFLSS</sequence>
<dbReference type="OrthoDB" id="7316074at2"/>
<dbReference type="GO" id="GO:0050660">
    <property type="term" value="F:flavin adenine dinucleotide binding"/>
    <property type="evidence" value="ECO:0007669"/>
    <property type="project" value="InterPro"/>
</dbReference>
<feature type="domain" description="Acyl-CoA dehydrogenase/oxidase N-terminal" evidence="2">
    <location>
        <begin position="37"/>
        <end position="112"/>
    </location>
</feature>
<proteinExistence type="predicted"/>
<dbReference type="EMBL" id="KT962120">
    <property type="protein sequence ID" value="AMT81308.1"/>
    <property type="molecule type" value="Genomic_DNA"/>
</dbReference>
<dbReference type="SUPFAM" id="SSF56645">
    <property type="entry name" value="Acyl-CoA dehydrogenase NM domain-like"/>
    <property type="match status" value="1"/>
</dbReference>
<dbReference type="Pfam" id="PF02771">
    <property type="entry name" value="Acyl-CoA_dh_N"/>
    <property type="match status" value="1"/>
</dbReference>
<dbReference type="Gene3D" id="1.20.140.10">
    <property type="entry name" value="Butyryl-CoA Dehydrogenase, subunit A, domain 3"/>
    <property type="match status" value="1"/>
</dbReference>
<dbReference type="InterPro" id="IPR013786">
    <property type="entry name" value="AcylCoA_DH/ox_N"/>
</dbReference>
<dbReference type="Gene3D" id="2.40.110.10">
    <property type="entry name" value="Butyryl-CoA Dehydrogenase, subunit A, domain 2"/>
    <property type="match status" value="1"/>
</dbReference>
<dbReference type="GO" id="GO:0004497">
    <property type="term" value="F:monooxygenase activity"/>
    <property type="evidence" value="ECO:0007669"/>
    <property type="project" value="UniProtKB-KW"/>
</dbReference>
<name>A0A144J2E6_9SPHN</name>
<dbReference type="Pfam" id="PF08028">
    <property type="entry name" value="Acyl-CoA_dh_2"/>
    <property type="match status" value="1"/>
</dbReference>
<dbReference type="PIRSF" id="PIRSF016578">
    <property type="entry name" value="HsaA"/>
    <property type="match status" value="1"/>
</dbReference>
<evidence type="ECO:0000256" key="1">
    <source>
        <dbReference type="ARBA" id="ARBA00023002"/>
    </source>
</evidence>
<dbReference type="RefSeq" id="WP_062060991.1">
    <property type="nucleotide sequence ID" value="NZ_CP013264.1"/>
</dbReference>
<feature type="domain" description="Acyl-CoA dehydrogenase C-terminal" evidence="3">
    <location>
        <begin position="257"/>
        <end position="381"/>
    </location>
</feature>